<dbReference type="AlphaFoldDB" id="A0A3M8RD13"/>
<comment type="caution">
    <text evidence="1">The sequence shown here is derived from an EMBL/GenBank/DDBJ whole genome shotgun (WGS) entry which is preliminary data.</text>
</comment>
<dbReference type="OrthoDB" id="5298532at2"/>
<accession>A0A3M8RD13</accession>
<dbReference type="PANTHER" id="PTHR36154:SF1">
    <property type="entry name" value="DNA-BINDING TRANSCRIPTIONAL ACTIVATOR ALPA"/>
    <property type="match status" value="1"/>
</dbReference>
<protein>
    <submittedName>
        <fullName evidence="1">AlpA family transcriptional regulator</fullName>
    </submittedName>
</protein>
<dbReference type="RefSeq" id="WP_123102639.1">
    <property type="nucleotide sequence ID" value="NZ_CP127527.1"/>
</dbReference>
<dbReference type="InterPro" id="IPR052931">
    <property type="entry name" value="Prophage_regulatory_activator"/>
</dbReference>
<name>A0A3M8RD13_9PROT</name>
<dbReference type="PANTHER" id="PTHR36154">
    <property type="entry name" value="DNA-BINDING TRANSCRIPTIONAL ACTIVATOR ALPA"/>
    <property type="match status" value="1"/>
</dbReference>
<dbReference type="EMBL" id="RIZI01000139">
    <property type="protein sequence ID" value="RNF66463.1"/>
    <property type="molecule type" value="Genomic_DNA"/>
</dbReference>
<organism evidence="1">
    <name type="scientific">Acidithiobacillus sulfuriphilus</name>
    <dbReference type="NCBI Taxonomy" id="1867749"/>
    <lineage>
        <taxon>Bacteria</taxon>
        <taxon>Pseudomonadati</taxon>
        <taxon>Pseudomonadota</taxon>
        <taxon>Acidithiobacillia</taxon>
        <taxon>Acidithiobacillales</taxon>
        <taxon>Acidithiobacillaceae</taxon>
        <taxon>Acidithiobacillus</taxon>
    </lineage>
</organism>
<reference evidence="1" key="1">
    <citation type="submission" date="2018-10" db="EMBL/GenBank/DDBJ databases">
        <title>Acidithiobacillus sulfuriphilus sp. nov.: an extremely acidophilic sulfur-oxidizing chemolithotroph isolated from a neutral pH environment.</title>
        <authorList>
            <person name="Falagan C."/>
            <person name="Moya-Beltran A."/>
            <person name="Quatrini R."/>
            <person name="Johnson D.B."/>
        </authorList>
    </citation>
    <scope>NUCLEOTIDE SEQUENCE [LARGE SCALE GENOMIC DNA]</scope>
    <source>
        <strain evidence="1">CJ-2</strain>
    </source>
</reference>
<gene>
    <name evidence="1" type="ORF">EC580_04605</name>
</gene>
<sequence length="73" mass="8239">MEQQQESKILRLPKVKETVGLGKSAIYAMIKEGKFPKPIKIGVRASGWLDTDIRRWLAARPTLPDGNDDCDEK</sequence>
<proteinExistence type="predicted"/>
<dbReference type="Pfam" id="PF05930">
    <property type="entry name" value="Phage_AlpA"/>
    <property type="match status" value="1"/>
</dbReference>
<dbReference type="InterPro" id="IPR010260">
    <property type="entry name" value="AlpA"/>
</dbReference>
<dbReference type="Gene3D" id="1.10.238.160">
    <property type="match status" value="1"/>
</dbReference>
<evidence type="ECO:0000313" key="1">
    <source>
        <dbReference type="EMBL" id="RNF66463.1"/>
    </source>
</evidence>